<dbReference type="AlphaFoldDB" id="A0A375IDQ8"/>
<name>A0A375IDQ8_9BURK</name>
<evidence type="ECO:0000313" key="2">
    <source>
        <dbReference type="Proteomes" id="UP000255505"/>
    </source>
</evidence>
<proteinExistence type="predicted"/>
<gene>
    <name evidence="1" type="ORF">CT19425_60326</name>
</gene>
<dbReference type="Proteomes" id="UP000255505">
    <property type="component" value="Chromosome I"/>
</dbReference>
<protein>
    <submittedName>
        <fullName evidence="1">Uncharacterized protein</fullName>
    </submittedName>
</protein>
<organism evidence="1 2">
    <name type="scientific">Cupriavidus taiwanensis</name>
    <dbReference type="NCBI Taxonomy" id="164546"/>
    <lineage>
        <taxon>Bacteria</taxon>
        <taxon>Pseudomonadati</taxon>
        <taxon>Pseudomonadota</taxon>
        <taxon>Betaproteobacteria</taxon>
        <taxon>Burkholderiales</taxon>
        <taxon>Burkholderiaceae</taxon>
        <taxon>Cupriavidus</taxon>
    </lineage>
</organism>
<dbReference type="EMBL" id="LT991976">
    <property type="protein sequence ID" value="SPK72208.1"/>
    <property type="molecule type" value="Genomic_DNA"/>
</dbReference>
<accession>A0A375IDQ8</accession>
<evidence type="ECO:0000313" key="1">
    <source>
        <dbReference type="EMBL" id="SPK72208.1"/>
    </source>
</evidence>
<sequence length="55" mass="6127">MGHYKKRWKHAARGRGMPGPSIFPFCLKKNLHMTTAVRTPVAAAACCGIKYWGSH</sequence>
<reference evidence="1 2" key="1">
    <citation type="submission" date="2018-01" db="EMBL/GenBank/DDBJ databases">
        <authorList>
            <person name="Gaut B.S."/>
            <person name="Morton B.R."/>
            <person name="Clegg M.T."/>
            <person name="Duvall M.R."/>
        </authorList>
    </citation>
    <scope>NUCLEOTIDE SEQUENCE [LARGE SCALE GENOMIC DNA]</scope>
    <source>
        <strain evidence="1">Cupriavidus taiwanensis LMG 19425</strain>
    </source>
</reference>